<feature type="transmembrane region" description="Helical" evidence="1">
    <location>
        <begin position="174"/>
        <end position="194"/>
    </location>
</feature>
<keyword evidence="1" id="KW-0472">Membrane</keyword>
<reference evidence="2" key="1">
    <citation type="submission" date="2018-02" db="EMBL/GenBank/DDBJ databases">
        <authorList>
            <person name="Cohen D.B."/>
            <person name="Kent A.D."/>
        </authorList>
    </citation>
    <scope>NUCLEOTIDE SEQUENCE</scope>
</reference>
<feature type="transmembrane region" description="Helical" evidence="1">
    <location>
        <begin position="87"/>
        <end position="108"/>
    </location>
</feature>
<gene>
    <name evidence="2" type="ORF">FSB_LOCUS11261</name>
</gene>
<feature type="transmembrane region" description="Helical" evidence="1">
    <location>
        <begin position="206"/>
        <end position="228"/>
    </location>
</feature>
<evidence type="ECO:0000313" key="2">
    <source>
        <dbReference type="EMBL" id="SPC83379.1"/>
    </source>
</evidence>
<accession>A0A2N9F928</accession>
<proteinExistence type="predicted"/>
<evidence type="ECO:0000256" key="1">
    <source>
        <dbReference type="SAM" id="Phobius"/>
    </source>
</evidence>
<dbReference type="EMBL" id="OIVN01000642">
    <property type="protein sequence ID" value="SPC83379.1"/>
    <property type="molecule type" value="Genomic_DNA"/>
</dbReference>
<sequence>MDGCGFWVLGEDRPGVVAWACAAEIGLGWWLGLALPRSAWGGGFALPRSAWGGGFALGLGLCRGSPTRGLVHGAMGGGHMWRRRRDLGLFIEIWLIHGGGRGGFWLLWVDLRWWWWWWRWVGRIWIIMLVILSVGLGLEVWVSPGGGGAVPISAWRERESVGGRETTKRSGLRFAVGNAGVVVVTAWWLIGLAISARNGLGLRFEVGNASVVVVAWACDLGVVVAWACRSCGSRPGFADLGLGLPSLFLLSSGVRYIITSFSFPLFSSKSCEFGFVL</sequence>
<keyword evidence="1" id="KW-0812">Transmembrane</keyword>
<protein>
    <submittedName>
        <fullName evidence="2">Uncharacterized protein</fullName>
    </submittedName>
</protein>
<feature type="transmembrane region" description="Helical" evidence="1">
    <location>
        <begin position="120"/>
        <end position="142"/>
    </location>
</feature>
<dbReference type="AlphaFoldDB" id="A0A2N9F928"/>
<keyword evidence="1" id="KW-1133">Transmembrane helix</keyword>
<feature type="transmembrane region" description="Helical" evidence="1">
    <location>
        <begin position="240"/>
        <end position="258"/>
    </location>
</feature>
<name>A0A2N9F928_FAGSY</name>
<organism evidence="2">
    <name type="scientific">Fagus sylvatica</name>
    <name type="common">Beechnut</name>
    <dbReference type="NCBI Taxonomy" id="28930"/>
    <lineage>
        <taxon>Eukaryota</taxon>
        <taxon>Viridiplantae</taxon>
        <taxon>Streptophyta</taxon>
        <taxon>Embryophyta</taxon>
        <taxon>Tracheophyta</taxon>
        <taxon>Spermatophyta</taxon>
        <taxon>Magnoliopsida</taxon>
        <taxon>eudicotyledons</taxon>
        <taxon>Gunneridae</taxon>
        <taxon>Pentapetalae</taxon>
        <taxon>rosids</taxon>
        <taxon>fabids</taxon>
        <taxon>Fagales</taxon>
        <taxon>Fagaceae</taxon>
        <taxon>Fagus</taxon>
    </lineage>
</organism>
<feature type="transmembrane region" description="Helical" evidence="1">
    <location>
        <begin position="16"/>
        <end position="35"/>
    </location>
</feature>